<organism evidence="1 2">
    <name type="scientific">Candidatus Enterousia avicola</name>
    <dbReference type="NCBI Taxonomy" id="2840787"/>
    <lineage>
        <taxon>Bacteria</taxon>
        <taxon>Pseudomonadati</taxon>
        <taxon>Pseudomonadota</taxon>
        <taxon>Alphaproteobacteria</taxon>
        <taxon>Candidatus Enterousia</taxon>
    </lineage>
</organism>
<reference evidence="1" key="1">
    <citation type="submission" date="2020-10" db="EMBL/GenBank/DDBJ databases">
        <authorList>
            <person name="Gilroy R."/>
        </authorList>
    </citation>
    <scope>NUCLEOTIDE SEQUENCE</scope>
    <source>
        <strain evidence="1">CHK136-897</strain>
    </source>
</reference>
<accession>A0A9D1MSR3</accession>
<evidence type="ECO:0000313" key="1">
    <source>
        <dbReference type="EMBL" id="HIU65814.1"/>
    </source>
</evidence>
<name>A0A9D1MSR3_9PROT</name>
<gene>
    <name evidence="1" type="ORF">IAC63_04225</name>
</gene>
<comment type="caution">
    <text evidence="1">The sequence shown here is derived from an EMBL/GenBank/DDBJ whole genome shotgun (WGS) entry which is preliminary data.</text>
</comment>
<dbReference type="Proteomes" id="UP000824142">
    <property type="component" value="Unassembled WGS sequence"/>
</dbReference>
<protein>
    <submittedName>
        <fullName evidence="1">Uncharacterized protein</fullName>
    </submittedName>
</protein>
<dbReference type="EMBL" id="DVNO01000036">
    <property type="protein sequence ID" value="HIU65814.1"/>
    <property type="molecule type" value="Genomic_DNA"/>
</dbReference>
<evidence type="ECO:0000313" key="2">
    <source>
        <dbReference type="Proteomes" id="UP000824142"/>
    </source>
</evidence>
<reference evidence="1" key="2">
    <citation type="journal article" date="2021" name="PeerJ">
        <title>Extensive microbial diversity within the chicken gut microbiome revealed by metagenomics and culture.</title>
        <authorList>
            <person name="Gilroy R."/>
            <person name="Ravi A."/>
            <person name="Getino M."/>
            <person name="Pursley I."/>
            <person name="Horton D.L."/>
            <person name="Alikhan N.F."/>
            <person name="Baker D."/>
            <person name="Gharbi K."/>
            <person name="Hall N."/>
            <person name="Watson M."/>
            <person name="Adriaenssens E.M."/>
            <person name="Foster-Nyarko E."/>
            <person name="Jarju S."/>
            <person name="Secka A."/>
            <person name="Antonio M."/>
            <person name="Oren A."/>
            <person name="Chaudhuri R.R."/>
            <person name="La Ragione R."/>
            <person name="Hildebrand F."/>
            <person name="Pallen M.J."/>
        </authorList>
    </citation>
    <scope>NUCLEOTIDE SEQUENCE</scope>
    <source>
        <strain evidence="1">CHK136-897</strain>
    </source>
</reference>
<sequence length="177" mass="20950">MRRTEDVYNIIKAGLANSKILARYSLKKQWSRMSKAERWEAGRALAFMDRLSRYPEIYFSRKDTQDAWVKRATKLAYERNISLNDAFYIAKDPVAIVYKSAGPAVWSDEKSLFYQFCCEIRDWEYARTRKDYVGAIQERKSLNNLLKTAQEIQKRVDIVNTNIMLRPLKKLCLQLQY</sequence>
<proteinExistence type="predicted"/>
<dbReference type="AlphaFoldDB" id="A0A9D1MSR3"/>